<accession>A0AAE3ZE53</accession>
<evidence type="ECO:0000313" key="2">
    <source>
        <dbReference type="EMBL" id="MDR7303261.1"/>
    </source>
</evidence>
<dbReference type="Proteomes" id="UP001180845">
    <property type="component" value="Unassembled WGS sequence"/>
</dbReference>
<organism evidence="2 3">
    <name type="scientific">Haloactinomyces albus</name>
    <dbReference type="NCBI Taxonomy" id="1352928"/>
    <lineage>
        <taxon>Bacteria</taxon>
        <taxon>Bacillati</taxon>
        <taxon>Actinomycetota</taxon>
        <taxon>Actinomycetes</taxon>
        <taxon>Actinopolysporales</taxon>
        <taxon>Actinopolysporaceae</taxon>
        <taxon>Haloactinomyces</taxon>
    </lineage>
</organism>
<dbReference type="EMBL" id="JAVDXW010000001">
    <property type="protein sequence ID" value="MDR7303261.1"/>
    <property type="molecule type" value="Genomic_DNA"/>
</dbReference>
<keyword evidence="3" id="KW-1185">Reference proteome</keyword>
<feature type="domain" description="DUF397" evidence="1">
    <location>
        <begin position="42"/>
        <end position="96"/>
    </location>
</feature>
<comment type="caution">
    <text evidence="2">The sequence shown here is derived from an EMBL/GenBank/DDBJ whole genome shotgun (WGS) entry which is preliminary data.</text>
</comment>
<dbReference type="RefSeq" id="WP_310275460.1">
    <property type="nucleotide sequence ID" value="NZ_JAVDXW010000001.1"/>
</dbReference>
<dbReference type="Pfam" id="PF04149">
    <property type="entry name" value="DUF397"/>
    <property type="match status" value="2"/>
</dbReference>
<name>A0AAE3ZE53_9ACTN</name>
<feature type="domain" description="DUF397" evidence="1">
    <location>
        <begin position="15"/>
        <end position="37"/>
    </location>
</feature>
<protein>
    <recommendedName>
        <fullName evidence="1">DUF397 domain-containing protein</fullName>
    </recommendedName>
</protein>
<reference evidence="2" key="1">
    <citation type="submission" date="2023-07" db="EMBL/GenBank/DDBJ databases">
        <title>Sequencing the genomes of 1000 actinobacteria strains.</title>
        <authorList>
            <person name="Klenk H.-P."/>
        </authorList>
    </citation>
    <scope>NUCLEOTIDE SEQUENCE</scope>
    <source>
        <strain evidence="2">DSM 45977</strain>
    </source>
</reference>
<sequence>MDSHIRDATLLTDVAWRKSTHSGQGGGQCVEVGAVPDLTDVVWRKSTRSGPNGGSCVEVGALPEQSVTAVRDSKDPGGPALLFGSAEWAVFVRSLR</sequence>
<evidence type="ECO:0000313" key="3">
    <source>
        <dbReference type="Proteomes" id="UP001180845"/>
    </source>
</evidence>
<dbReference type="InterPro" id="IPR007278">
    <property type="entry name" value="DUF397"/>
</dbReference>
<proteinExistence type="predicted"/>
<gene>
    <name evidence="2" type="ORF">JOF55_003442</name>
</gene>
<evidence type="ECO:0000259" key="1">
    <source>
        <dbReference type="Pfam" id="PF04149"/>
    </source>
</evidence>
<dbReference type="AlphaFoldDB" id="A0AAE3ZE53"/>